<dbReference type="Proteomes" id="UP000595448">
    <property type="component" value="Chromosome"/>
</dbReference>
<keyword evidence="2" id="KW-1185">Reference proteome</keyword>
<protein>
    <recommendedName>
        <fullName evidence="3">(2Fe-2S) ferredoxin domain-containing protein</fullName>
    </recommendedName>
</protein>
<dbReference type="EMBL" id="CP067977">
    <property type="protein sequence ID" value="QQQ17589.1"/>
    <property type="molecule type" value="Genomic_DNA"/>
</dbReference>
<evidence type="ECO:0000313" key="2">
    <source>
        <dbReference type="Proteomes" id="UP000595448"/>
    </source>
</evidence>
<evidence type="ECO:0008006" key="3">
    <source>
        <dbReference type="Google" id="ProtNLM"/>
    </source>
</evidence>
<proteinExistence type="predicted"/>
<accession>A0ABX7BJ51</accession>
<dbReference type="RefSeq" id="WP_201101963.1">
    <property type="nucleotide sequence ID" value="NZ_CP067977.1"/>
</dbReference>
<evidence type="ECO:0000313" key="1">
    <source>
        <dbReference type="EMBL" id="QQQ17589.1"/>
    </source>
</evidence>
<organism evidence="1 2">
    <name type="scientific">Brevundimonas vitisensis</name>
    <dbReference type="NCBI Taxonomy" id="2800818"/>
    <lineage>
        <taxon>Bacteria</taxon>
        <taxon>Pseudomonadati</taxon>
        <taxon>Pseudomonadota</taxon>
        <taxon>Alphaproteobacteria</taxon>
        <taxon>Caulobacterales</taxon>
        <taxon>Caulobacteraceae</taxon>
        <taxon>Brevundimonas</taxon>
    </lineage>
</organism>
<gene>
    <name evidence="1" type="ORF">JIP62_09560</name>
</gene>
<reference evidence="1 2" key="1">
    <citation type="submission" date="2021-01" db="EMBL/GenBank/DDBJ databases">
        <title>Brevundimonas vitis sp. nov., an bacterium isolated from grape (Vitis vinifera).</title>
        <authorList>
            <person name="Jiang L."/>
            <person name="Lee J."/>
        </authorList>
    </citation>
    <scope>NUCLEOTIDE SEQUENCE [LARGE SCALE GENOMIC DNA]</scope>
    <source>
        <strain evidence="1 2">GRTSA-9</strain>
    </source>
</reference>
<sequence>MAIKTAKSEWRDVVLVCRKCSKKLDGGFGPDGDQTLKKALRRYLKAGQYKVGKGRKAELVVRETDCFDICPKNAVVAINAANPKAMLIVPAGADLLEVKARLNLDDGRRLKPVLTIVPD</sequence>
<name>A0ABX7BJ51_9CAUL</name>